<keyword evidence="2" id="KW-0285">Flavoprotein</keyword>
<dbReference type="PANTHER" id="PTHR43747">
    <property type="entry name" value="FAD-BINDING PROTEIN"/>
    <property type="match status" value="1"/>
</dbReference>
<evidence type="ECO:0000256" key="6">
    <source>
        <dbReference type="SAM" id="MobiDB-lite"/>
    </source>
</evidence>
<evidence type="ECO:0000256" key="3">
    <source>
        <dbReference type="ARBA" id="ARBA00022827"/>
    </source>
</evidence>
<dbReference type="AlphaFoldDB" id="A0A3D8S5H3"/>
<dbReference type="PANTHER" id="PTHR43747:SF5">
    <property type="entry name" value="FAD-BINDING DOMAIN-CONTAINING PROTEIN"/>
    <property type="match status" value="1"/>
</dbReference>
<organism evidence="8 9">
    <name type="scientific">Aspergillus mulundensis</name>
    <dbReference type="NCBI Taxonomy" id="1810919"/>
    <lineage>
        <taxon>Eukaryota</taxon>
        <taxon>Fungi</taxon>
        <taxon>Dikarya</taxon>
        <taxon>Ascomycota</taxon>
        <taxon>Pezizomycotina</taxon>
        <taxon>Eurotiomycetes</taxon>
        <taxon>Eurotiomycetidae</taxon>
        <taxon>Eurotiales</taxon>
        <taxon>Aspergillaceae</taxon>
        <taxon>Aspergillus</taxon>
        <taxon>Aspergillus subgen. Nidulantes</taxon>
    </lineage>
</organism>
<feature type="compositionally biased region" description="Polar residues" evidence="6">
    <location>
        <begin position="123"/>
        <end position="132"/>
    </location>
</feature>
<evidence type="ECO:0000256" key="1">
    <source>
        <dbReference type="ARBA" id="ARBA00005706"/>
    </source>
</evidence>
<dbReference type="InterPro" id="IPR002938">
    <property type="entry name" value="FAD-bd"/>
</dbReference>
<dbReference type="OrthoDB" id="3340390at2759"/>
<dbReference type="EMBL" id="PVWQ01000005">
    <property type="protein sequence ID" value="RDW81542.1"/>
    <property type="molecule type" value="Genomic_DNA"/>
</dbReference>
<sequence>MDIPAECTVLIVGGGPGGSYAASVLAREGIETVLLEANSFPRYHIGESLLASTRGFLSFIDALDKFESHGFRHKTPWLLPRTELRSPSTASPQRCPQNTVLTQFQTPTSFPTADTPGTRFAPKQTSFSSSTPKHAARVFDETKVTDIKFVHSASRNGDVPATMSNGPSAALSGSIETALGRPVSASWTRKDKTTGTIKFKYLIDASGRAGLVSTKYMKNRRFNAGLKNVAMWGYFENATDYGVGTPGYKGPFFHSLKDGSGWVWFIPLHNGTTSVGVVMSQCSLAARKKAMATPSTREFLIESLQHAPELFALLEYATLVSEVRSATDWSYTASSYASPYIRIVGDAGCFIDPLFSSGVHLALTGALSAAASICAVLRGDCAEESSGSWYTAKIREAYTRFLLVVTGAYAQIQRGDQDVLSEEHEKDFGRAFGFFRPIIQGAVEVTSGAELTSSEVSQSMDFCIKVIRKAQTTAGFLAGPLPGLDTKDELEEQTCAALVNVEIRGGLEHFHVDVVEGMAVHLNIIAVSNAFVDNAAQFNKDQRNSLQDAFTKVNDETGRFVINVASKALVAAVYALDPSEASA</sequence>
<dbReference type="GeneID" id="38115469"/>
<evidence type="ECO:0000313" key="8">
    <source>
        <dbReference type="EMBL" id="RDW81542.1"/>
    </source>
</evidence>
<comment type="caution">
    <text evidence="8">The sequence shown here is derived from an EMBL/GenBank/DDBJ whole genome shotgun (WGS) entry which is preliminary data.</text>
</comment>
<evidence type="ECO:0000313" key="9">
    <source>
        <dbReference type="Proteomes" id="UP000256690"/>
    </source>
</evidence>
<keyword evidence="3" id="KW-0274">FAD</keyword>
<dbReference type="GO" id="GO:0004497">
    <property type="term" value="F:monooxygenase activity"/>
    <property type="evidence" value="ECO:0007669"/>
    <property type="project" value="UniProtKB-KW"/>
</dbReference>
<evidence type="ECO:0000256" key="2">
    <source>
        <dbReference type="ARBA" id="ARBA00022630"/>
    </source>
</evidence>
<feature type="region of interest" description="Disordered" evidence="6">
    <location>
        <begin position="106"/>
        <end position="132"/>
    </location>
</feature>
<dbReference type="Pfam" id="PF01494">
    <property type="entry name" value="FAD_binding_3"/>
    <property type="match status" value="1"/>
</dbReference>
<gene>
    <name evidence="8" type="ORF">DSM5745_05099</name>
</gene>
<dbReference type="RefSeq" id="XP_026604595.1">
    <property type="nucleotide sequence ID" value="XM_026747115.1"/>
</dbReference>
<evidence type="ECO:0000256" key="5">
    <source>
        <dbReference type="ARBA" id="ARBA00023033"/>
    </source>
</evidence>
<dbReference type="GO" id="GO:0071949">
    <property type="term" value="F:FAD binding"/>
    <property type="evidence" value="ECO:0007669"/>
    <property type="project" value="InterPro"/>
</dbReference>
<name>A0A3D8S5H3_9EURO</name>
<keyword evidence="4" id="KW-0560">Oxidoreductase</keyword>
<reference evidence="8 9" key="1">
    <citation type="journal article" date="2018" name="IMA Fungus">
        <title>IMA Genome-F 9: Draft genome sequence of Annulohypoxylon stygium, Aspergillus mulundensis, Berkeleyomyces basicola (syn. Thielaviopsis basicola), Ceratocystis smalleyi, two Cercospora beticola strains, Coleophoma cylindrospora, Fusarium fracticaudum, Phialophora cf. hyalina, and Morchella septimelata.</title>
        <authorList>
            <person name="Wingfield B.D."/>
            <person name="Bills G.F."/>
            <person name="Dong Y."/>
            <person name="Huang W."/>
            <person name="Nel W.J."/>
            <person name="Swalarsk-Parry B.S."/>
            <person name="Vaghefi N."/>
            <person name="Wilken P.M."/>
            <person name="An Z."/>
            <person name="de Beer Z.W."/>
            <person name="De Vos L."/>
            <person name="Chen L."/>
            <person name="Duong T.A."/>
            <person name="Gao Y."/>
            <person name="Hammerbacher A."/>
            <person name="Kikkert J.R."/>
            <person name="Li Y."/>
            <person name="Li H."/>
            <person name="Li K."/>
            <person name="Li Q."/>
            <person name="Liu X."/>
            <person name="Ma X."/>
            <person name="Naidoo K."/>
            <person name="Pethybridge S.J."/>
            <person name="Sun J."/>
            <person name="Steenkamp E.T."/>
            <person name="van der Nest M.A."/>
            <person name="van Wyk S."/>
            <person name="Wingfield M.J."/>
            <person name="Xiong C."/>
            <person name="Yue Q."/>
            <person name="Zhang X."/>
        </authorList>
    </citation>
    <scope>NUCLEOTIDE SEQUENCE [LARGE SCALE GENOMIC DNA]</scope>
    <source>
        <strain evidence="8 9">DSM 5745</strain>
    </source>
</reference>
<dbReference type="PRINTS" id="PR00420">
    <property type="entry name" value="RNGMNOXGNASE"/>
</dbReference>
<dbReference type="Proteomes" id="UP000256690">
    <property type="component" value="Unassembled WGS sequence"/>
</dbReference>
<accession>A0A3D8S5H3</accession>
<dbReference type="SUPFAM" id="SSF51905">
    <property type="entry name" value="FAD/NAD(P)-binding domain"/>
    <property type="match status" value="1"/>
</dbReference>
<evidence type="ECO:0000259" key="7">
    <source>
        <dbReference type="Pfam" id="PF01494"/>
    </source>
</evidence>
<protein>
    <recommendedName>
        <fullName evidence="7">FAD-binding domain-containing protein</fullName>
    </recommendedName>
</protein>
<dbReference type="Pfam" id="PF04820">
    <property type="entry name" value="Trp_halogenase"/>
    <property type="match status" value="1"/>
</dbReference>
<dbReference type="InterPro" id="IPR006905">
    <property type="entry name" value="Flavin_halogenase"/>
</dbReference>
<keyword evidence="5" id="KW-0503">Monooxygenase</keyword>
<dbReference type="InterPro" id="IPR036188">
    <property type="entry name" value="FAD/NAD-bd_sf"/>
</dbReference>
<comment type="similarity">
    <text evidence="1">Belongs to the flavin-dependent halogenase family.</text>
</comment>
<feature type="domain" description="FAD-binding" evidence="7">
    <location>
        <begin position="6"/>
        <end position="39"/>
    </location>
</feature>
<dbReference type="InterPro" id="IPR050816">
    <property type="entry name" value="Flavin-dep_Halogenase_NPB"/>
</dbReference>
<keyword evidence="9" id="KW-1185">Reference proteome</keyword>
<evidence type="ECO:0000256" key="4">
    <source>
        <dbReference type="ARBA" id="ARBA00023002"/>
    </source>
</evidence>
<proteinExistence type="inferred from homology"/>
<dbReference type="Gene3D" id="3.50.50.60">
    <property type="entry name" value="FAD/NAD(P)-binding domain"/>
    <property type="match status" value="1"/>
</dbReference>